<dbReference type="Gene3D" id="2.60.40.10">
    <property type="entry name" value="Immunoglobulins"/>
    <property type="match status" value="3"/>
</dbReference>
<feature type="chain" id="PRO_5019133833" evidence="1">
    <location>
        <begin position="19"/>
        <end position="1734"/>
    </location>
</feature>
<dbReference type="InterPro" id="IPR011045">
    <property type="entry name" value="N2O_reductase_N"/>
</dbReference>
<dbReference type="Pfam" id="PF13585">
    <property type="entry name" value="CHU_C"/>
    <property type="match status" value="1"/>
</dbReference>
<dbReference type="EMBL" id="BHXQ01000007">
    <property type="protein sequence ID" value="GCC53300.1"/>
    <property type="molecule type" value="Genomic_DNA"/>
</dbReference>
<comment type="caution">
    <text evidence="3">The sequence shown here is derived from an EMBL/GenBank/DDBJ whole genome shotgun (WGS) entry which is preliminary data.</text>
</comment>
<keyword evidence="4" id="KW-1185">Reference proteome</keyword>
<name>A0A401UEL0_9BACT</name>
<dbReference type="SUPFAM" id="SSF50974">
    <property type="entry name" value="Nitrous oxide reductase, N-terminal domain"/>
    <property type="match status" value="1"/>
</dbReference>
<evidence type="ECO:0000259" key="2">
    <source>
        <dbReference type="PROSITE" id="PS50093"/>
    </source>
</evidence>
<dbReference type="Proteomes" id="UP000288227">
    <property type="component" value="Unassembled WGS sequence"/>
</dbReference>
<dbReference type="PROSITE" id="PS50093">
    <property type="entry name" value="PKD"/>
    <property type="match status" value="1"/>
</dbReference>
<dbReference type="InterPro" id="IPR013783">
    <property type="entry name" value="Ig-like_fold"/>
</dbReference>
<dbReference type="SUPFAM" id="SSF49299">
    <property type="entry name" value="PKD domain"/>
    <property type="match status" value="2"/>
</dbReference>
<dbReference type="InterPro" id="IPR022409">
    <property type="entry name" value="PKD/Chitinase_dom"/>
</dbReference>
<protein>
    <submittedName>
        <fullName evidence="3">PKD domain-containing protein</fullName>
    </submittedName>
</protein>
<proteinExistence type="predicted"/>
<feature type="signal peptide" evidence="1">
    <location>
        <begin position="1"/>
        <end position="18"/>
    </location>
</feature>
<dbReference type="InterPro" id="IPR000601">
    <property type="entry name" value="PKD_dom"/>
</dbReference>
<dbReference type="OrthoDB" id="9765926at2"/>
<dbReference type="CDD" id="cd00146">
    <property type="entry name" value="PKD"/>
    <property type="match status" value="1"/>
</dbReference>
<evidence type="ECO:0000313" key="4">
    <source>
        <dbReference type="Proteomes" id="UP000288227"/>
    </source>
</evidence>
<keyword evidence="1" id="KW-0732">Signal</keyword>
<evidence type="ECO:0000256" key="1">
    <source>
        <dbReference type="SAM" id="SignalP"/>
    </source>
</evidence>
<reference evidence="3 4" key="1">
    <citation type="submission" date="2018-11" db="EMBL/GenBank/DDBJ databases">
        <title>Chryseotalea sanarue gen. nov., sp., nov., a member of the family Cytophagaceae, isolated from a brackish lake in Hamamatsu Japan.</title>
        <authorList>
            <person name="Maejima Y."/>
            <person name="Iino T."/>
            <person name="Muraguchi Y."/>
            <person name="Fukuda K."/>
            <person name="Ohkuma M."/>
            <person name="Moriuchi R."/>
            <person name="Dohra H."/>
            <person name="Kimbara K."/>
            <person name="Shintani M."/>
        </authorList>
    </citation>
    <scope>NUCLEOTIDE SEQUENCE [LARGE SCALE GENOMIC DNA]</scope>
    <source>
        <strain evidence="3 4">Ys</strain>
    </source>
</reference>
<feature type="domain" description="PKD" evidence="2">
    <location>
        <begin position="416"/>
        <end position="445"/>
    </location>
</feature>
<dbReference type="RefSeq" id="WP_127123950.1">
    <property type="nucleotide sequence ID" value="NZ_BHXQ01000007.1"/>
</dbReference>
<sequence length="1734" mass="183606">MRKLLFAFFLLLTCFANAQELSRHNWYFGNSTHAIRFDRTNNDAELITKSLNQPFGIGGSGVATDHTNRNLLFYTDGANIYDANGQVMPNGAGLGGASVTNQPVALCPVPGQANQFFVFTRDGGGTVTMSTVDMAQFGNSLFPAPATGDVVTRNQPVGTGLTNRSEAMLLISSPLDTAYWLITHEVATANYTVTEISEAGITNTTFGGLGFDSNPASFSYHAASGRLAVAPQDPALNIITLLFDNETGALAFERFLFNTSANATTEAATYDTEFSFNGQFLYISRTGDTGIEANLLQYDLTNPTNTVDTITTLPSGLFRSWGIQMAPDSAIYHLYQTSAGGPFLVGRLSDTDSVAATTTYLANAFGNIDFAAKQFPAFAPKARITLTVSFIEDGLCSNSNTTFFPTVTPGADSLVWDFGDGNFSNNWSPVHTYTAGGTFPVRVRAFLKGDTASFLKNISITQFDLSLTLVQDTTACECELPINNGEGSCPDDTTDDFSVEVQVQGGSPTSTQWFGPGGILTGQTISTLRPDSAGYYYVVVTDASGCAAHAGVSIKEYGLQEQRANIWYFGNRAGIDFNDGTVPISNTVMDAPEGCAIVCDQNGQTIFFTDGVSVWDRDFNELATGIGGDLASTQSAFIMPVAGDETLYYIFTTQNIFGTSTFELRYSLYDLKANNGSGDLVQQNILLFAKSTERITGNDNWLIAHEYGNNSFRAYNISPQGIGSPIISSIGSDHNLTIQSNGEGYMKLGAHLAVALSTPGVSNVVELFDFDNATGIVSNFRTANLNSTSGQVYGVEFSPGGNKLYATLSGASSQLFEFSIDSLGNPYLKNAFPSVVNRLGAIQTGPDGQIYVAVEGQNFLGTISPNEDTTQVSGFVLNSFALLGGTNSRLGLPNFAQNVSTPAQQPSITATGVCLGSPTVFLGTGTDNIDEFSWRFLQLPSNTLVGSGTGDSTSFTFATAGDYLISLRITNRCGLDSTLTEQITIVAPPASPSFLQPGQVPVLCSGSIELEATPATNPNLANLNFLWTTGETTRTITVSQQSIIGVTISDINGCTSNGSLLVADNRPQVELGPDLTICEDTPISPLNAQNPNLDYTWTVNGGNTTTTQTRNVDTSAPGVFEYKVIVLDPFTTCSVADSVTFTINATPVFTATPTDATGCATADGEVAITLATAGGSYSIFFTGPPAFQAVNQPGPINQNITGIAAGSYGLTVIDDLSGCQTTSVVGIANAAITVTATQNGTCDPNIFLDITHNVVTSFTYRIINATNTDVDTGADQIRTTPFTSAAVPGNDTYVVEITRTSDNCVSTSAPILVNQGPEVAIDGFTTDCGPSGETIVTVSSSDAAPLTFDWSASEAGSINGANNTASVTLNPGTWNLIVEVDNATLCPVSSPFTATAVAPFNALLTQSDPCLNQVSLNASPVGNFTYLWTRTPAPDPIGGQSLALTTADDDAIYTVTVRSGISGCTSTSAPLQVNVVGEFSATLSSTPPCEGTPFTLSAATTQLADSYSWTLNGSTISGASTATLQDTRDGLYEVTANRDVCSDEASITIENAPTTPGLLLDIALICNDPANGDPETSTVLLNPGNGFSSLEWFKDGVSLNIFDPTFTATEPGIYSVDLINNFGCPSSDRTTIVFECEPRIVAPTAFRPGSSNEQTKDFYVFPFFIAEEGFEVFIFNRWGEMVYQSTDLNFRWNGSYKNGATLPAGTYAYVVKYKSSFRPEDGTKEQRGGVVLVR</sequence>
<dbReference type="SMART" id="SM00089">
    <property type="entry name" value="PKD"/>
    <property type="match status" value="3"/>
</dbReference>
<dbReference type="InterPro" id="IPR035986">
    <property type="entry name" value="PKD_dom_sf"/>
</dbReference>
<organism evidence="3 4">
    <name type="scientific">Chryseotalea sanaruensis</name>
    <dbReference type="NCBI Taxonomy" id="2482724"/>
    <lineage>
        <taxon>Bacteria</taxon>
        <taxon>Pseudomonadati</taxon>
        <taxon>Bacteroidota</taxon>
        <taxon>Cytophagia</taxon>
        <taxon>Cytophagales</taxon>
        <taxon>Chryseotaleaceae</taxon>
        <taxon>Chryseotalea</taxon>
    </lineage>
</organism>
<evidence type="ECO:0000313" key="3">
    <source>
        <dbReference type="EMBL" id="GCC53300.1"/>
    </source>
</evidence>
<accession>A0A401UEL0</accession>
<gene>
    <name evidence="3" type="ORF">SanaruYs_35430</name>
</gene>